<evidence type="ECO:0000313" key="1">
    <source>
        <dbReference type="EMBL" id="KAA6384610.1"/>
    </source>
</evidence>
<accession>A0A5J4VQ53</accession>
<sequence length="89" mass="10359">MLFQFQIPKLLQSLIALATFRLGTHLREQTDLLRLQVRRQSRLCLYSIQRYGDEQMQSELVNNGYGRVMSLSLCTAEGAGEEHDKEIWD</sequence>
<reference evidence="1 2" key="1">
    <citation type="submission" date="2019-03" db="EMBL/GenBank/DDBJ databases">
        <title>Single cell metagenomics reveals metabolic interactions within the superorganism composed of flagellate Streblomastix strix and complex community of Bacteroidetes bacteria on its surface.</title>
        <authorList>
            <person name="Treitli S.C."/>
            <person name="Kolisko M."/>
            <person name="Husnik F."/>
            <person name="Keeling P."/>
            <person name="Hampl V."/>
        </authorList>
    </citation>
    <scope>NUCLEOTIDE SEQUENCE [LARGE SCALE GENOMIC DNA]</scope>
    <source>
        <strain evidence="1">ST1C</strain>
    </source>
</reference>
<dbReference type="AlphaFoldDB" id="A0A5J4VQ53"/>
<name>A0A5J4VQ53_9EUKA</name>
<comment type="caution">
    <text evidence="1">The sequence shown here is derived from an EMBL/GenBank/DDBJ whole genome shotgun (WGS) entry which is preliminary data.</text>
</comment>
<dbReference type="Proteomes" id="UP000324800">
    <property type="component" value="Unassembled WGS sequence"/>
</dbReference>
<dbReference type="EMBL" id="SNRW01005677">
    <property type="protein sequence ID" value="KAA6384610.1"/>
    <property type="molecule type" value="Genomic_DNA"/>
</dbReference>
<gene>
    <name evidence="1" type="ORF">EZS28_019864</name>
</gene>
<protein>
    <submittedName>
        <fullName evidence="1">Uncharacterized protein</fullName>
    </submittedName>
</protein>
<evidence type="ECO:0000313" key="2">
    <source>
        <dbReference type="Proteomes" id="UP000324800"/>
    </source>
</evidence>
<proteinExistence type="predicted"/>
<organism evidence="1 2">
    <name type="scientific">Streblomastix strix</name>
    <dbReference type="NCBI Taxonomy" id="222440"/>
    <lineage>
        <taxon>Eukaryota</taxon>
        <taxon>Metamonada</taxon>
        <taxon>Preaxostyla</taxon>
        <taxon>Oxymonadida</taxon>
        <taxon>Streblomastigidae</taxon>
        <taxon>Streblomastix</taxon>
    </lineage>
</organism>